<evidence type="ECO:0000313" key="3">
    <source>
        <dbReference type="EMBL" id="ADB29185.1"/>
    </source>
</evidence>
<accession>D2PQJ8</accession>
<reference evidence="3 4" key="2">
    <citation type="journal article" date="2010" name="Stand. Genomic Sci.">
        <title>Complete genome sequence of Kribbella flavida type strain (IFO 14399).</title>
        <authorList>
            <person name="Pukall R."/>
            <person name="Lapidus A."/>
            <person name="Glavina Del Rio T."/>
            <person name="Copeland A."/>
            <person name="Tice H."/>
            <person name="Cheng J.-F."/>
            <person name="Lucas S."/>
            <person name="Chen F."/>
            <person name="Nolan M."/>
            <person name="LaButti K."/>
            <person name="Pati A."/>
            <person name="Ivanova N."/>
            <person name="Mavrommatis K."/>
            <person name="Mikhailova N."/>
            <person name="Pitluck S."/>
            <person name="Bruce D."/>
            <person name="Goodwin L."/>
            <person name="Land M."/>
            <person name="Hauser L."/>
            <person name="Chang Y.-J."/>
            <person name="Jeffries C.D."/>
            <person name="Chen A."/>
            <person name="Palaniappan K."/>
            <person name="Chain P."/>
            <person name="Rohde M."/>
            <person name="Goeker M."/>
            <person name="Bristow J."/>
            <person name="Eisen J.A."/>
            <person name="Markowitz V."/>
            <person name="Hugenholtz P."/>
            <person name="Kyrpides N.C."/>
            <person name="Klenk H.-P."/>
            <person name="Brettin T."/>
        </authorList>
    </citation>
    <scope>NUCLEOTIDE SEQUENCE [LARGE SCALE GENOMIC DNA]</scope>
    <source>
        <strain evidence="4">DSM 17836 / JCM 10339 / NBRC 14399</strain>
    </source>
</reference>
<reference evidence="4" key="1">
    <citation type="submission" date="2009-09" db="EMBL/GenBank/DDBJ databases">
        <title>The complete genome of Kribbella flavida DSM 17836.</title>
        <authorList>
            <consortium name="US DOE Joint Genome Institute (JGI-PGF)"/>
            <person name="Lucas S."/>
            <person name="Copeland A."/>
            <person name="Lapidus A."/>
            <person name="Glavina del Rio T."/>
            <person name="Dalin E."/>
            <person name="Tice H."/>
            <person name="Bruce D."/>
            <person name="Goodwin L."/>
            <person name="Pitluck S."/>
            <person name="Kyrpides N."/>
            <person name="Mavromatis K."/>
            <person name="Ivanova N."/>
            <person name="Saunders E."/>
            <person name="Brettin T."/>
            <person name="Detter J.C."/>
            <person name="Han C."/>
            <person name="Larimer F."/>
            <person name="Land M."/>
            <person name="Hauser L."/>
            <person name="Markowitz V."/>
            <person name="Cheng J.-F."/>
            <person name="Hugenholtz P."/>
            <person name="Woyke T."/>
            <person name="Wu D."/>
            <person name="Pukall R."/>
            <person name="Klenk H.-P."/>
            <person name="Eisen J.A."/>
        </authorList>
    </citation>
    <scope>NUCLEOTIDE SEQUENCE [LARGE SCALE GENOMIC DNA]</scope>
    <source>
        <strain evidence="4">DSM 17836 / JCM 10339 / NBRC 14399</strain>
    </source>
</reference>
<evidence type="ECO:0000259" key="1">
    <source>
        <dbReference type="Pfam" id="PF12146"/>
    </source>
</evidence>
<dbReference type="OrthoDB" id="4334992at2"/>
<feature type="domain" description="Serine aminopeptidase S33" evidence="1">
    <location>
        <begin position="132"/>
        <end position="239"/>
    </location>
</feature>
<organism evidence="3 4">
    <name type="scientific">Kribbella flavida (strain DSM 17836 / JCM 10339 / NBRC 14399)</name>
    <dbReference type="NCBI Taxonomy" id="479435"/>
    <lineage>
        <taxon>Bacteria</taxon>
        <taxon>Bacillati</taxon>
        <taxon>Actinomycetota</taxon>
        <taxon>Actinomycetes</taxon>
        <taxon>Propionibacteriales</taxon>
        <taxon>Kribbellaceae</taxon>
        <taxon>Kribbella</taxon>
    </lineage>
</organism>
<dbReference type="Proteomes" id="UP000007967">
    <property type="component" value="Chromosome"/>
</dbReference>
<dbReference type="STRING" id="479435.Kfla_0056"/>
<dbReference type="KEGG" id="kfl:Kfla_0056"/>
<evidence type="ECO:0000259" key="2">
    <source>
        <dbReference type="Pfam" id="PF22316"/>
    </source>
</evidence>
<protein>
    <submittedName>
        <fullName evidence="3">Phospholipase/Carboxylesterase</fullName>
    </submittedName>
</protein>
<dbReference type="RefSeq" id="WP_012917742.1">
    <property type="nucleotide sequence ID" value="NC_013729.1"/>
</dbReference>
<dbReference type="AlphaFoldDB" id="D2PQJ8"/>
<gene>
    <name evidence="3" type="ordered locus">Kfla_0056</name>
</gene>
<dbReference type="SUPFAM" id="SSF53474">
    <property type="entry name" value="alpha/beta-Hydrolases"/>
    <property type="match status" value="1"/>
</dbReference>
<dbReference type="EMBL" id="CP001736">
    <property type="protein sequence ID" value="ADB29185.1"/>
    <property type="molecule type" value="Genomic_DNA"/>
</dbReference>
<name>D2PQJ8_KRIFD</name>
<dbReference type="eggNOG" id="COG0400">
    <property type="taxonomic scope" value="Bacteria"/>
</dbReference>
<keyword evidence="4" id="KW-1185">Reference proteome</keyword>
<dbReference type="InterPro" id="IPR022742">
    <property type="entry name" value="Hydrolase_4"/>
</dbReference>
<dbReference type="HOGENOM" id="CLU_920655_0_0_11"/>
<dbReference type="Gene3D" id="3.40.50.1820">
    <property type="entry name" value="alpha/beta hydrolase"/>
    <property type="match status" value="1"/>
</dbReference>
<dbReference type="Pfam" id="PF12146">
    <property type="entry name" value="Hydrolase_4"/>
    <property type="match status" value="1"/>
</dbReference>
<evidence type="ECO:0000313" key="4">
    <source>
        <dbReference type="Proteomes" id="UP000007967"/>
    </source>
</evidence>
<feature type="domain" description="BCE-2095-like N-terminal" evidence="2">
    <location>
        <begin position="8"/>
        <end position="111"/>
    </location>
</feature>
<dbReference type="InterPro" id="IPR054527">
    <property type="entry name" value="BCE_2095-like_N"/>
</dbReference>
<dbReference type="Pfam" id="PF22316">
    <property type="entry name" value="ABhydrolase-like_N"/>
    <property type="match status" value="1"/>
</dbReference>
<dbReference type="InterPro" id="IPR029058">
    <property type="entry name" value="AB_hydrolase_fold"/>
</dbReference>
<proteinExistence type="predicted"/>
<sequence>MHTAEDRYDALTDEVAALYELGRQADALALMDATAAELGDQLTPWAAELAHLRACLLGSLGNAEAALEVLVRASDAGGWWEESILTEDDDLAGLRTLPGFDALVANSRARRTPGITPPLIRLPPDGRTVVRVVVALHGAGQTARHAARDWASVLDLGCALVCVESSQLMSPRYRTWPDPAAAADDIARALAELPAELDGLPLVAAGFSAGGRVAISWALTATPQPVAGVIALAPALRELPTEAATSLAPASVLIGTDDDLLEVVLEAADQLEGFGLRITTLPGQGHQVPSDFADLLAQTLGT</sequence>